<protein>
    <submittedName>
        <fullName evidence="1">Uncharacterized protein</fullName>
    </submittedName>
</protein>
<name>A0A0A9G9S2_ARUDO</name>
<accession>A0A0A9G9S2</accession>
<dbReference type="AlphaFoldDB" id="A0A0A9G9S2"/>
<reference evidence="1" key="2">
    <citation type="journal article" date="2015" name="Data Brief">
        <title>Shoot transcriptome of the giant reed, Arundo donax.</title>
        <authorList>
            <person name="Barrero R.A."/>
            <person name="Guerrero F.D."/>
            <person name="Moolhuijzen P."/>
            <person name="Goolsby J.A."/>
            <person name="Tidwell J."/>
            <person name="Bellgard S.E."/>
            <person name="Bellgard M.I."/>
        </authorList>
    </citation>
    <scope>NUCLEOTIDE SEQUENCE</scope>
    <source>
        <tissue evidence="1">Shoot tissue taken approximately 20 cm above the soil surface</tissue>
    </source>
</reference>
<proteinExistence type="predicted"/>
<organism evidence="1">
    <name type="scientific">Arundo donax</name>
    <name type="common">Giant reed</name>
    <name type="synonym">Donax arundinaceus</name>
    <dbReference type="NCBI Taxonomy" id="35708"/>
    <lineage>
        <taxon>Eukaryota</taxon>
        <taxon>Viridiplantae</taxon>
        <taxon>Streptophyta</taxon>
        <taxon>Embryophyta</taxon>
        <taxon>Tracheophyta</taxon>
        <taxon>Spermatophyta</taxon>
        <taxon>Magnoliopsida</taxon>
        <taxon>Liliopsida</taxon>
        <taxon>Poales</taxon>
        <taxon>Poaceae</taxon>
        <taxon>PACMAD clade</taxon>
        <taxon>Arundinoideae</taxon>
        <taxon>Arundineae</taxon>
        <taxon>Arundo</taxon>
    </lineage>
</organism>
<dbReference type="EMBL" id="GBRH01178595">
    <property type="protein sequence ID" value="JAE19301.1"/>
    <property type="molecule type" value="Transcribed_RNA"/>
</dbReference>
<sequence length="59" mass="7074">MQLGYHHHQVCLLHHRLLGNLAAHHRHRHHHLQVLYPGTLLVVIRYTMRQRSWSSIKVS</sequence>
<reference evidence="1" key="1">
    <citation type="submission" date="2014-09" db="EMBL/GenBank/DDBJ databases">
        <authorList>
            <person name="Magalhaes I.L.F."/>
            <person name="Oliveira U."/>
            <person name="Santos F.R."/>
            <person name="Vidigal T.H.D.A."/>
            <person name="Brescovit A.D."/>
            <person name="Santos A.J."/>
        </authorList>
    </citation>
    <scope>NUCLEOTIDE SEQUENCE</scope>
    <source>
        <tissue evidence="1">Shoot tissue taken approximately 20 cm above the soil surface</tissue>
    </source>
</reference>
<evidence type="ECO:0000313" key="1">
    <source>
        <dbReference type="EMBL" id="JAE19301.1"/>
    </source>
</evidence>